<dbReference type="PANTHER" id="PTHR11022">
    <property type="entry name" value="PEPTIDOGLYCAN RECOGNITION PROTEIN"/>
    <property type="match status" value="1"/>
</dbReference>
<dbReference type="Gene3D" id="3.40.80.10">
    <property type="entry name" value="Peptidoglycan recognition protein-like"/>
    <property type="match status" value="1"/>
</dbReference>
<dbReference type="OrthoDB" id="514320at2"/>
<evidence type="ECO:0000259" key="4">
    <source>
        <dbReference type="SMART" id="SM00644"/>
    </source>
</evidence>
<keyword evidence="3" id="KW-0472">Membrane</keyword>
<dbReference type="InterPro" id="IPR015510">
    <property type="entry name" value="PGRP"/>
</dbReference>
<dbReference type="InterPro" id="IPR006619">
    <property type="entry name" value="PGRP_domain_met/bac"/>
</dbReference>
<feature type="region of interest" description="Disordered" evidence="2">
    <location>
        <begin position="86"/>
        <end position="106"/>
    </location>
</feature>
<comment type="caution">
    <text evidence="6">The sequence shown here is derived from an EMBL/GenBank/DDBJ whole genome shotgun (WGS) entry which is preliminary data.</text>
</comment>
<feature type="domain" description="N-acetylmuramoyl-L-alanine amidase" evidence="4">
    <location>
        <begin position="277"/>
        <end position="423"/>
    </location>
</feature>
<dbReference type="InterPro" id="IPR036505">
    <property type="entry name" value="Amidase/PGRP_sf"/>
</dbReference>
<evidence type="ECO:0000313" key="7">
    <source>
        <dbReference type="Proteomes" id="UP000010301"/>
    </source>
</evidence>
<dbReference type="HOGENOM" id="CLU_379776_0_0_11"/>
<name>C0VZS6_9ACTO</name>
<feature type="domain" description="Peptidoglycan recognition protein family" evidence="5">
    <location>
        <begin position="261"/>
        <end position="408"/>
    </location>
</feature>
<dbReference type="CDD" id="cd06583">
    <property type="entry name" value="PGRP"/>
    <property type="match status" value="1"/>
</dbReference>
<protein>
    <submittedName>
        <fullName evidence="6">N-acetylmuramoyl-L-alanine amidase</fullName>
    </submittedName>
</protein>
<dbReference type="InterPro" id="IPR002502">
    <property type="entry name" value="Amidase_domain"/>
</dbReference>
<feature type="transmembrane region" description="Helical" evidence="3">
    <location>
        <begin position="12"/>
        <end position="30"/>
    </location>
</feature>
<dbReference type="SUPFAM" id="SSF55846">
    <property type="entry name" value="N-acetylmuramoyl-L-alanine amidase-like"/>
    <property type="match status" value="1"/>
</dbReference>
<gene>
    <name evidence="6" type="ORF">HMPREF0044_0804</name>
</gene>
<dbReference type="STRING" id="525245.HMPREF0044_0804"/>
<organism evidence="6 7">
    <name type="scientific">Gleimia coleocanis DSM 15436</name>
    <dbReference type="NCBI Taxonomy" id="525245"/>
    <lineage>
        <taxon>Bacteria</taxon>
        <taxon>Bacillati</taxon>
        <taxon>Actinomycetota</taxon>
        <taxon>Actinomycetes</taxon>
        <taxon>Actinomycetales</taxon>
        <taxon>Actinomycetaceae</taxon>
        <taxon>Gleimia</taxon>
    </lineage>
</organism>
<dbReference type="AlphaFoldDB" id="C0VZS6"/>
<accession>C0VZS6</accession>
<dbReference type="eggNOG" id="COG5479">
    <property type="taxonomic scope" value="Bacteria"/>
</dbReference>
<keyword evidence="3" id="KW-1133">Transmembrane helix</keyword>
<evidence type="ECO:0000313" key="6">
    <source>
        <dbReference type="EMBL" id="EEH63785.1"/>
    </source>
</evidence>
<dbReference type="Pfam" id="PF01510">
    <property type="entry name" value="Amidase_2"/>
    <property type="match status" value="1"/>
</dbReference>
<dbReference type="SMART" id="SM00701">
    <property type="entry name" value="PGRP"/>
    <property type="match status" value="1"/>
</dbReference>
<dbReference type="EMBL" id="ACFG01000030">
    <property type="protein sequence ID" value="EEH63785.1"/>
    <property type="molecule type" value="Genomic_DNA"/>
</dbReference>
<dbReference type="SUPFAM" id="SSF69318">
    <property type="entry name" value="Integrin alpha N-terminal domain"/>
    <property type="match status" value="1"/>
</dbReference>
<reference evidence="6 7" key="1">
    <citation type="submission" date="2009-01" db="EMBL/GenBank/DDBJ databases">
        <authorList>
            <person name="Qin X."/>
            <person name="Bachman B."/>
            <person name="Battles P."/>
            <person name="Bell A."/>
            <person name="Bess C."/>
            <person name="Bickham C."/>
            <person name="Chaboub L."/>
            <person name="Chen D."/>
            <person name="Coyle M."/>
            <person name="Deiros D.R."/>
            <person name="Dinh H."/>
            <person name="Forbes L."/>
            <person name="Fowler G."/>
            <person name="Francisco L."/>
            <person name="Fu Q."/>
            <person name="Gubbala S."/>
            <person name="Hale W."/>
            <person name="Han Y."/>
            <person name="Hemphill L."/>
            <person name="Highlander S.K."/>
            <person name="Hirani K."/>
            <person name="Hogues M."/>
            <person name="Jackson L."/>
            <person name="Jakkamsetti A."/>
            <person name="Javaid M."/>
            <person name="Jiang H."/>
            <person name="Korchina V."/>
            <person name="Kovar C."/>
            <person name="Lara F."/>
            <person name="Lee S."/>
            <person name="Mata R."/>
            <person name="Mathew T."/>
            <person name="Moen C."/>
            <person name="Morales K."/>
            <person name="Munidasa M."/>
            <person name="Nazareth L."/>
            <person name="Ngo R."/>
            <person name="Nguyen L."/>
            <person name="Okwuonu G."/>
            <person name="Ongeri F."/>
            <person name="Patil S."/>
            <person name="Petrosino J."/>
            <person name="Pham C."/>
            <person name="Pham P."/>
            <person name="Pu L.-L."/>
            <person name="Puazo M."/>
            <person name="Raj R."/>
            <person name="Reid J."/>
            <person name="Rouhana J."/>
            <person name="Saada N."/>
            <person name="Shang Y."/>
            <person name="Simmons D."/>
            <person name="Thornton R."/>
            <person name="Warren J."/>
            <person name="Weissenberger G."/>
            <person name="Zhang J."/>
            <person name="Zhang L."/>
            <person name="Zhou C."/>
            <person name="Zhu D."/>
            <person name="Muzny D."/>
            <person name="Worley K."/>
            <person name="Gibbs R."/>
        </authorList>
    </citation>
    <scope>NUCLEOTIDE SEQUENCE [LARGE SCALE GENOMIC DNA]</scope>
    <source>
        <strain evidence="6 7">DSM 15436</strain>
    </source>
</reference>
<dbReference type="RefSeq" id="WP_006546576.1">
    <property type="nucleotide sequence ID" value="NZ_DS999543.1"/>
</dbReference>
<keyword evidence="7" id="KW-1185">Reference proteome</keyword>
<dbReference type="GO" id="GO:0008745">
    <property type="term" value="F:N-acetylmuramoyl-L-alanine amidase activity"/>
    <property type="evidence" value="ECO:0007669"/>
    <property type="project" value="InterPro"/>
</dbReference>
<comment type="similarity">
    <text evidence="1">Belongs to the N-acetylmuramoyl-L-alanine amidase 2 family.</text>
</comment>
<dbReference type="eggNOG" id="COG0739">
    <property type="taxonomic scope" value="Bacteria"/>
</dbReference>
<dbReference type="InterPro" id="IPR028994">
    <property type="entry name" value="Integrin_alpha_N"/>
</dbReference>
<evidence type="ECO:0000256" key="2">
    <source>
        <dbReference type="SAM" id="MobiDB-lite"/>
    </source>
</evidence>
<evidence type="ECO:0000256" key="1">
    <source>
        <dbReference type="ARBA" id="ARBA00007553"/>
    </source>
</evidence>
<evidence type="ECO:0000256" key="3">
    <source>
        <dbReference type="SAM" id="Phobius"/>
    </source>
</evidence>
<dbReference type="Proteomes" id="UP000010301">
    <property type="component" value="Unassembled WGS sequence"/>
</dbReference>
<evidence type="ECO:0000259" key="5">
    <source>
        <dbReference type="SMART" id="SM00701"/>
    </source>
</evidence>
<sequence>MQTDKQRITKIIQGIALATVTAIATTGMLISTGSYQKTTEHSFLDTENPAVLPPVQTVADIPEIAENPAVLVQSLHTITVPTDYAEAGTTDENPLAPETEPASADNMVSTISNETETTTQEETPAEDQPKLKAVQAAVVPVESSVAVAGITWETTNSPAETDITYRVQKQGEWQAWEATEPEPVFSEDEGSSQRIGTEALIFTDIEALEVIVETSDGQPIDGLELSVVEPFLTEGEATGISHTQTEKPKTQEFPYVLGERPEIITRAQWKANPKYLDWENKYAPLKAVVVHHTASSNDYAPEQAPGIVAGIYYYHAKTLNWGDIGYHFLVDKYGKIYQGRDGDINKVNEGGHAFGFNTGTIGISMIGNFQKELPTDAALDSVAKLAAWKLKAAKLDPNADHTEKRSNLKPGHSEVTGKVLDGHRAWNYTACPGDAFYPHFGELRQQVTDLIKGKPNFRVKDTKWLPAGSGAQPPVKPAEPVVKYTYRNEKTLPVLGDLFTISQAGELLNFGGVSMPFGNPVKKGHGWLGVSWFDTTDWDQDGYLDVIAIFKTGELRVYFTNENGIFNRVAQIGHGFGNYKGYLKRDKNAKPLLFTIAPNGDFTRWDNNGMKYVSNPKRIGHGWNIIEFPMIIDYDLNGKTDILALDYAGKLWTYPMDTDRFILNRYQIGHGWKMYNRLTTLHGRKQQQWMVGITHDGKLILYRVTKKRIDRLPTWSEKFSAYRLSGENR</sequence>
<keyword evidence="3" id="KW-0812">Transmembrane</keyword>
<proteinExistence type="inferred from homology"/>
<dbReference type="SMART" id="SM00644">
    <property type="entry name" value="Ami_2"/>
    <property type="match status" value="1"/>
</dbReference>
<dbReference type="GO" id="GO:0009253">
    <property type="term" value="P:peptidoglycan catabolic process"/>
    <property type="evidence" value="ECO:0007669"/>
    <property type="project" value="InterPro"/>
</dbReference>
<dbReference type="GO" id="GO:0008270">
    <property type="term" value="F:zinc ion binding"/>
    <property type="evidence" value="ECO:0007669"/>
    <property type="project" value="InterPro"/>
</dbReference>
<dbReference type="PANTHER" id="PTHR11022:SF41">
    <property type="entry name" value="PEPTIDOGLYCAN-RECOGNITION PROTEIN LC-RELATED"/>
    <property type="match status" value="1"/>
</dbReference>